<feature type="transmembrane region" description="Helical" evidence="6">
    <location>
        <begin position="254"/>
        <end position="275"/>
    </location>
</feature>
<dbReference type="PANTHER" id="PTHR30250">
    <property type="entry name" value="PST FAMILY PREDICTED COLANIC ACID TRANSPORTER"/>
    <property type="match status" value="1"/>
</dbReference>
<feature type="transmembrane region" description="Helical" evidence="6">
    <location>
        <begin position="151"/>
        <end position="171"/>
    </location>
</feature>
<evidence type="ECO:0000256" key="5">
    <source>
        <dbReference type="ARBA" id="ARBA00023136"/>
    </source>
</evidence>
<proteinExistence type="predicted"/>
<feature type="transmembrane region" description="Helical" evidence="6">
    <location>
        <begin position="536"/>
        <end position="557"/>
    </location>
</feature>
<feature type="transmembrane region" description="Helical" evidence="6">
    <location>
        <begin position="31"/>
        <end position="47"/>
    </location>
</feature>
<dbReference type="AlphaFoldDB" id="A0A5E4LRE1"/>
<feature type="transmembrane region" description="Helical" evidence="6">
    <location>
        <begin position="458"/>
        <end position="483"/>
    </location>
</feature>
<evidence type="ECO:0000256" key="3">
    <source>
        <dbReference type="ARBA" id="ARBA00022692"/>
    </source>
</evidence>
<dbReference type="InterPro" id="IPR002797">
    <property type="entry name" value="Polysacc_synth"/>
</dbReference>
<evidence type="ECO:0000256" key="6">
    <source>
        <dbReference type="SAM" id="Phobius"/>
    </source>
</evidence>
<dbReference type="GO" id="GO:0005886">
    <property type="term" value="C:plasma membrane"/>
    <property type="evidence" value="ECO:0007669"/>
    <property type="project" value="UniProtKB-SubCell"/>
</dbReference>
<feature type="transmembrane region" description="Helical" evidence="6">
    <location>
        <begin position="295"/>
        <end position="314"/>
    </location>
</feature>
<feature type="transmembrane region" description="Helical" evidence="6">
    <location>
        <begin position="218"/>
        <end position="242"/>
    </location>
</feature>
<feature type="transmembrane region" description="Helical" evidence="6">
    <location>
        <begin position="187"/>
        <end position="206"/>
    </location>
</feature>
<name>A0A5E4LRE1_9ARCH</name>
<reference evidence="7 8" key="1">
    <citation type="submission" date="2019-08" db="EMBL/GenBank/DDBJ databases">
        <authorList>
            <person name="Vazquez-Campos X."/>
        </authorList>
    </citation>
    <scope>NUCLEOTIDE SEQUENCE [LARGE SCALE GENOMIC DNA]</scope>
    <source>
        <strain evidence="7">LFW-283_2</strain>
    </source>
</reference>
<feature type="transmembrane region" description="Helical" evidence="6">
    <location>
        <begin position="356"/>
        <end position="379"/>
    </location>
</feature>
<feature type="transmembrane region" description="Helical" evidence="6">
    <location>
        <begin position="427"/>
        <end position="452"/>
    </location>
</feature>
<feature type="transmembrane region" description="Helical" evidence="6">
    <location>
        <begin position="54"/>
        <end position="72"/>
    </location>
</feature>
<comment type="caution">
    <text evidence="7">The sequence shown here is derived from an EMBL/GenBank/DDBJ whole genome shotgun (WGS) entry which is preliminary data.</text>
</comment>
<evidence type="ECO:0000313" key="8">
    <source>
        <dbReference type="Proteomes" id="UP000789941"/>
    </source>
</evidence>
<evidence type="ECO:0000256" key="4">
    <source>
        <dbReference type="ARBA" id="ARBA00022989"/>
    </source>
</evidence>
<feature type="transmembrane region" description="Helical" evidence="6">
    <location>
        <begin position="78"/>
        <end position="99"/>
    </location>
</feature>
<dbReference type="PANTHER" id="PTHR30250:SF11">
    <property type="entry name" value="O-ANTIGEN TRANSPORTER-RELATED"/>
    <property type="match status" value="1"/>
</dbReference>
<organism evidence="7 8">
    <name type="scientific">Candidatus Bilamarchaeum dharawalense</name>
    <dbReference type="NCBI Taxonomy" id="2885759"/>
    <lineage>
        <taxon>Archaea</taxon>
        <taxon>Candidatus Micrarchaeota</taxon>
        <taxon>Candidatus Micrarchaeia</taxon>
        <taxon>Candidatus Anstonellales</taxon>
        <taxon>Candidatus Bilamarchaeaceae</taxon>
        <taxon>Candidatus Bilamarchaeum</taxon>
    </lineage>
</organism>
<dbReference type="EMBL" id="CABMJJ010000007">
    <property type="protein sequence ID" value="VVC03417.1"/>
    <property type="molecule type" value="Genomic_DNA"/>
</dbReference>
<dbReference type="Pfam" id="PF01943">
    <property type="entry name" value="Polysacc_synt"/>
    <property type="match status" value="1"/>
</dbReference>
<feature type="transmembrane region" description="Helical" evidence="6">
    <location>
        <begin position="385"/>
        <end position="406"/>
    </location>
</feature>
<protein>
    <submittedName>
        <fullName evidence="7">Polysaccharide biosynthesis protein</fullName>
    </submittedName>
</protein>
<feature type="transmembrane region" description="Helical" evidence="6">
    <location>
        <begin position="593"/>
        <end position="610"/>
    </location>
</feature>
<keyword evidence="2" id="KW-1003">Cell membrane</keyword>
<keyword evidence="4 6" id="KW-1133">Transmembrane helix</keyword>
<keyword evidence="3 6" id="KW-0812">Transmembrane</keyword>
<gene>
    <name evidence="7" type="ORF">LFW2832_00358</name>
</gene>
<comment type="subcellular location">
    <subcellularLocation>
        <location evidence="1">Cell membrane</location>
        <topology evidence="1">Multi-pass membrane protein</topology>
    </subcellularLocation>
</comment>
<dbReference type="InterPro" id="IPR050833">
    <property type="entry name" value="Poly_Biosynth_Transport"/>
</dbReference>
<dbReference type="Proteomes" id="UP000789941">
    <property type="component" value="Unassembled WGS sequence"/>
</dbReference>
<feature type="transmembrane region" description="Helical" evidence="6">
    <location>
        <begin position="495"/>
        <end position="516"/>
    </location>
</feature>
<keyword evidence="5 6" id="KW-0472">Membrane</keyword>
<sequence length="615" mass="68907">MSNQKFFVIVFFLLVASILTAQIIWKNSISSELAIIPYLIFIVLFFIKKIDARWFIVGTLILLILSGVILILKNDENMANLVAIHAYYSLTAGVILMLVELLTKRKDEELYFIKLEELKAPEIKVKTPKINVGKLNILDKILEKIEFLADWFWEFAIFSAVMVGGLIFLVLKKYDEPMYFIGFEKDIMTLLIPALILTAISGYLRYKEHIKNNQHYDLLKNMSFFSFATIAGNFFNFIYHFYAARLISITEYGALNALLAAITLFLIPVGSFSALTIKQIAKETNQQKIAGIAKAALKTAILVSLIIAIILFIAKDFLQSYFHIQDGLVILLFILAIALSIISSVNNSTLQGLQKFFISGSIFVFSSGVKLVVMFILMASLGLGLVGAVSSYAITPLITMVLAFYFTLTVLRHKEEKFDIFKLKREYLAIITIDIGLFLALNGDLIILANLFPNDDLGFYSAASVIAKILTFALLPLATVAFPKIVSQGKEGGKTFWIALGGIIAGSLVFLGVYYLLGQHIISFVYSTKYANATQFLLLLTVSAGIYCANMIISRYLIAKEARLYSLFAFIIPIIGLLYLYFSKITIQDAPVYMIGINSLLFLAGLWFVINQRRK</sequence>
<evidence type="ECO:0000256" key="2">
    <source>
        <dbReference type="ARBA" id="ARBA00022475"/>
    </source>
</evidence>
<evidence type="ECO:0000256" key="1">
    <source>
        <dbReference type="ARBA" id="ARBA00004651"/>
    </source>
</evidence>
<accession>A0A5E4LRE1</accession>
<feature type="transmembrane region" description="Helical" evidence="6">
    <location>
        <begin position="320"/>
        <end position="344"/>
    </location>
</feature>
<evidence type="ECO:0000313" key="7">
    <source>
        <dbReference type="EMBL" id="VVC03417.1"/>
    </source>
</evidence>
<feature type="transmembrane region" description="Helical" evidence="6">
    <location>
        <begin position="564"/>
        <end position="581"/>
    </location>
</feature>